<dbReference type="PRINTS" id="PR00420">
    <property type="entry name" value="RNGMNOXGNASE"/>
</dbReference>
<gene>
    <name evidence="3" type="ORF">BJ963_003047</name>
</gene>
<feature type="domain" description="FAD-binding" evidence="2">
    <location>
        <begin position="6"/>
        <end position="328"/>
    </location>
</feature>
<dbReference type="InterPro" id="IPR036188">
    <property type="entry name" value="FAD/NAD-bd_sf"/>
</dbReference>
<dbReference type="SUPFAM" id="SSF51905">
    <property type="entry name" value="FAD/NAD(P)-binding domain"/>
    <property type="match status" value="1"/>
</dbReference>
<sequence>METLQTTCVIVGGGPAGMMLGLILARNGVDVVVLEKHADFFRDFRGDTIHPSTIGVLGELGLRERFLGLPHTSVGALDVVVNGNRLHPIDFGRLAPPDDFLVLAPQWDFLNFLAEDARRHPNFRLLMQTEAAELLWEGDAVRGVLAHGPDGDVEIRARLTVSADGRASGLRSQAGLRPRRFGVPIDVLWFRIPKPDDLPAHTLAYVGGGGMVVTIERHDYVQAGLIIPKGGYTELHAGGLGAFRRAVIDAAPHLRAALETVTDWDQVKLLSVQIDRLPRWYRHGYLAIGDAAHAMSPAFGVGVNYAVQDAVATANALTATLRELGPAAGSDAEVDLRLLDGIQRRRMPAVAAMQRIQLAAHRTISRPEGVRLLPEPMPAPLRAALAVATPAVQVVSSRLIGRGLLPESVSPELR</sequence>
<dbReference type="Pfam" id="PF01494">
    <property type="entry name" value="FAD_binding_3"/>
    <property type="match status" value="1"/>
</dbReference>
<evidence type="ECO:0000313" key="4">
    <source>
        <dbReference type="Proteomes" id="UP000589620"/>
    </source>
</evidence>
<dbReference type="PANTHER" id="PTHR43476">
    <property type="entry name" value="3-(3-HYDROXY-PHENYL)PROPIONATE/3-HYDROXYCINNAMIC ACID HYDROXYLASE"/>
    <property type="match status" value="1"/>
</dbReference>
<dbReference type="EMBL" id="JACCBJ010000001">
    <property type="protein sequence ID" value="NYD75528.1"/>
    <property type="molecule type" value="Genomic_DNA"/>
</dbReference>
<keyword evidence="1" id="KW-0560">Oxidoreductase</keyword>
<evidence type="ECO:0000259" key="2">
    <source>
        <dbReference type="Pfam" id="PF01494"/>
    </source>
</evidence>
<evidence type="ECO:0000313" key="3">
    <source>
        <dbReference type="EMBL" id="NYD75528.1"/>
    </source>
</evidence>
<dbReference type="RefSeq" id="WP_179457415.1">
    <property type="nucleotide sequence ID" value="NZ_BAAAPX010000001.1"/>
</dbReference>
<dbReference type="GO" id="GO:0071949">
    <property type="term" value="F:FAD binding"/>
    <property type="evidence" value="ECO:0007669"/>
    <property type="project" value="InterPro"/>
</dbReference>
<dbReference type="PANTHER" id="PTHR43476:SF5">
    <property type="entry name" value="FAD-DEPENDENT MONOOXYGENASE"/>
    <property type="match status" value="1"/>
</dbReference>
<comment type="caution">
    <text evidence="3">The sequence shown here is derived from an EMBL/GenBank/DDBJ whole genome shotgun (WGS) entry which is preliminary data.</text>
</comment>
<dbReference type="Proteomes" id="UP000589620">
    <property type="component" value="Unassembled WGS sequence"/>
</dbReference>
<evidence type="ECO:0000256" key="1">
    <source>
        <dbReference type="ARBA" id="ARBA00023002"/>
    </source>
</evidence>
<organism evidence="3 4">
    <name type="scientific">Leifsonia soli</name>
    <dbReference type="NCBI Taxonomy" id="582665"/>
    <lineage>
        <taxon>Bacteria</taxon>
        <taxon>Bacillati</taxon>
        <taxon>Actinomycetota</taxon>
        <taxon>Actinomycetes</taxon>
        <taxon>Micrococcales</taxon>
        <taxon>Microbacteriaceae</taxon>
        <taxon>Leifsonia</taxon>
    </lineage>
</organism>
<keyword evidence="4" id="KW-1185">Reference proteome</keyword>
<dbReference type="Gene3D" id="3.50.50.60">
    <property type="entry name" value="FAD/NAD(P)-binding domain"/>
    <property type="match status" value="1"/>
</dbReference>
<dbReference type="GO" id="GO:0016491">
    <property type="term" value="F:oxidoreductase activity"/>
    <property type="evidence" value="ECO:0007669"/>
    <property type="project" value="UniProtKB-KW"/>
</dbReference>
<dbReference type="AlphaFoldDB" id="A0A852T1Q8"/>
<dbReference type="InterPro" id="IPR050631">
    <property type="entry name" value="PheA/TfdB_FAD_monoxygenase"/>
</dbReference>
<protein>
    <submittedName>
        <fullName evidence="3">2-polyprenyl-6-methoxyphenol hydroxylase-like FAD-dependent oxidoreductase</fullName>
    </submittedName>
</protein>
<reference evidence="3 4" key="1">
    <citation type="submission" date="2020-07" db="EMBL/GenBank/DDBJ databases">
        <title>Sequencing the genomes of 1000 actinobacteria strains.</title>
        <authorList>
            <person name="Klenk H.-P."/>
        </authorList>
    </citation>
    <scope>NUCLEOTIDE SEQUENCE [LARGE SCALE GENOMIC DNA]</scope>
    <source>
        <strain evidence="3 4">DSM 23871</strain>
    </source>
</reference>
<name>A0A852T1Q8_9MICO</name>
<proteinExistence type="predicted"/>
<accession>A0A852T1Q8</accession>
<dbReference type="InterPro" id="IPR002938">
    <property type="entry name" value="FAD-bd"/>
</dbReference>